<organism evidence="2 3">
    <name type="scientific">Panagrolaimus davidi</name>
    <dbReference type="NCBI Taxonomy" id="227884"/>
    <lineage>
        <taxon>Eukaryota</taxon>
        <taxon>Metazoa</taxon>
        <taxon>Ecdysozoa</taxon>
        <taxon>Nematoda</taxon>
        <taxon>Chromadorea</taxon>
        <taxon>Rhabditida</taxon>
        <taxon>Tylenchina</taxon>
        <taxon>Panagrolaimomorpha</taxon>
        <taxon>Panagrolaimoidea</taxon>
        <taxon>Panagrolaimidae</taxon>
        <taxon>Panagrolaimus</taxon>
    </lineage>
</organism>
<proteinExistence type="predicted"/>
<reference evidence="3" key="1">
    <citation type="submission" date="2022-11" db="UniProtKB">
        <authorList>
            <consortium name="WormBaseParasite"/>
        </authorList>
    </citation>
    <scope>IDENTIFICATION</scope>
</reference>
<protein>
    <submittedName>
        <fullName evidence="3">Uncharacterized protein</fullName>
    </submittedName>
</protein>
<dbReference type="AlphaFoldDB" id="A0A914QWP8"/>
<evidence type="ECO:0000313" key="2">
    <source>
        <dbReference type="Proteomes" id="UP000887578"/>
    </source>
</evidence>
<sequence length="286" mass="29984">MNKSTSIKQEEKGIMDSAAEIAKDAKNMVSDIVGITKETITEKAHESKMQKPEDKGITGIAAELVKGVGDMVNSAVEGTKEIMADAVEGTKEIVAAHNASAAPTAIVANIQNKPLSNSDAALVKEIQEQHGENVEITITKVTVKGLSGDKNVGNNSSGNSAAELEQDARTMINNAVEIGSVSAPAEPTPAPRVADSAKELAKNVKDVINDAFESTKEIAAEKGLIDSANKLASDVKATIGNAVETTKEKVLQVTDNITDHLSNTRQVGNPMPSKTDITAQMNKKSA</sequence>
<accession>A0A914QWP8</accession>
<keyword evidence="2" id="KW-1185">Reference proteome</keyword>
<dbReference type="Proteomes" id="UP000887578">
    <property type="component" value="Unplaced"/>
</dbReference>
<evidence type="ECO:0000256" key="1">
    <source>
        <dbReference type="SAM" id="MobiDB-lite"/>
    </source>
</evidence>
<feature type="compositionally biased region" description="Polar residues" evidence="1">
    <location>
        <begin position="275"/>
        <end position="286"/>
    </location>
</feature>
<dbReference type="WBParaSite" id="PDA_v2.g8682.t1">
    <property type="protein sequence ID" value="PDA_v2.g8682.t1"/>
    <property type="gene ID" value="PDA_v2.g8682"/>
</dbReference>
<feature type="region of interest" description="Disordered" evidence="1">
    <location>
        <begin position="262"/>
        <end position="286"/>
    </location>
</feature>
<evidence type="ECO:0000313" key="3">
    <source>
        <dbReference type="WBParaSite" id="PDA_v2.g8682.t1"/>
    </source>
</evidence>
<name>A0A914QWP8_9BILA</name>